<dbReference type="InterPro" id="IPR001242">
    <property type="entry name" value="Condensation_dom"/>
</dbReference>
<evidence type="ECO:0000256" key="4">
    <source>
        <dbReference type="ARBA" id="ARBA00023194"/>
    </source>
</evidence>
<dbReference type="SUPFAM" id="SSF56801">
    <property type="entry name" value="Acetyl-CoA synthetase-like"/>
    <property type="match status" value="3"/>
</dbReference>
<sequence length="3078" mass="349848">MGLFDSKIENSTILDYFEDVAQKHPDKIAVKYEDQSITFKDLNERCNTIGQTLQEAGVKKNQTVGIMMERSINMIVAIYGILKAGAAYLPLDPLHPRERIEFILNDSSTAIVLSDQERDKMETKSVKTLLINDYQDGKEVAPVRNAGANDLAYVIYTSGTTGKPKGVMIEHKGVLSLAKWLYSYGKYTPETIVLQNFNFIFDGSVPEFFSCGLLGNTLEILSEAATKDPQQLLNSWARKQITLVPSMFRAVLEYAKATNQLERFNSFDRIYVAGEALDKELLDTYRSMPGSKLSNFHNNYGPTEATVCATSMSFEDWNGDVVTIGKPIDNVRIDIFEDESACEVGKVGELCISGVGVARGYLNRPDLTKKSFVNNPLTGERMYRTGDLACWLDNGQIQYLGRVDDQVKLRGYRIEIEEIENQLRKQAEILDAQVKLIDEASGPYLCGYILGSEDFDEEKTLTILKEVLPNYMIPQHILRLSEFPRSSSGKIDKKAFPKPVKQVKRSYKSAKNEVDKIVVQALEAVLGVQKPSMDENFLDLGGDSISAIKVVSFLTSKGLHVSTADVLTSESIISLSRKCKDNDNDEPKDISLSGIGAREFELNDMQNQMLFSYLNSENKSDYSVQSELRVSSTITTSQLRNAVNILVEKFMILKGIVDYKSNTNPKLVLSQENEINLEVIQIEESSKIEEIKKSEFSKGFVLDRGPLIRFKLVKTLDEKKLIITFHHILLDGWSFVLIKDYLDRLCSGGSIKDNHNLSAYSNYLSYQKNHDWSLEKDYWEEYLKGYSETKEVTDYSYQNEESDENFTICEKLSDKEAENIRNFCSKLGVSVSSFYTYTFGKVLQYYTNSSDLVFGSIVSGRNVPIAGIDKLIGLTINTIPLRITKHGSLTICDELIAFNKDSLNHTKYDSYPFSNICNLLPNGANSVKYSISVQNMRLGSSIQKKGLELINTTELPAHSLSMRITIDKFVELTLLYDKEIFSRAFCRRIMQDFISFSKNILKVSQSKTSAFISDTVDMNANFSMNNTIEDKSCIIDEFEKAVKENPKKIAVKFEDISINYEELNNRCNALGKTLQDFGVKKNQTVAIMMDRSIDMIVAIYGILKAGAAYLPLDPSHPKERISFILDDSNTKVILTNLKSDRAKFESIKTIDLTDYQTVSSVSPERDTKPNDLAYVIYTSGTTGTPKGVMIEHEGVVNLANWLYNYGKYTSETVVLQNFNYIFDGSVPEIFSCGLFGNTLEILSEEAIKDPQQLLERWSGKQITMVPSMFRAVMEYAKSTNQLEKLNSFDRIYVAGEALDRELLKTYCSIPGSKLDRFHNNYGPTEATVCATSSGFENWNGKTVSIGKPIKDVRIDIFQEETECGIGVAGELCISGIGVARGYLNRPDLTEKSFVKNPLTGERMYRTGDLACWLEDGQIQYLGRSDDQVKLRGYRIEIEEIENHLRKRNEIQDAQVKVIEEISGSYLCGYVLGSDQFDEEQILSSLSEVLPHYMVPSRIVRLLEFPRSSSGKIDKKALPKPEKKSNEEYSLAKTRTEKRITKVFEEILGVKNPSIEDSFFELGGDSIKAIRVVSKIREAGFDISVREIMQERTISNISLKVKPMKNLGIYEQIDEGTVPLGQMQKAFFNAKLTRPDRFAMALLLKADHQMNRSIVDESMNELVKYHDQLRAKFTGTSGFVRSKDKSENCFELVENSMPTNLSEEKWVSQKCKELYDTLNLQNNELIKLSLLHTKKYSYIFFLFHHLVVDGVSLRILMDDFRTIYDYKIRGKEAKLPKKTVAFNQWVETVDQYKTNISDKEKEYWQKIDESIEKDFYPENNQEKVPAKCKFKLSKEYTEKLQKKVNGAYHTEINDVLLSALGMSLEKVFKKRQFSMLLESHGRQHEKTLLENDRTVGWFTTTYPIILKVEKNIRKQIRETKEYLRRVPNSGMNYSATGSKKPLFTFNYLGELKESSHQSLKISEDIDTGSAISEENDFGTVISINSKISEGCLLVEVDQIVNHHYPIKKIGNEFINSLIEVIDHCIGAGKKEKTVSDYGNHSLSDDEFLRIEREIVSTESTIDSIYPVTPTQKGILIAIEKDKNPAAYKVQNLIQLDFSVDLNKLVKSINTIVQKSGTLNTRIFYKNINTPVTVCLKNHEVPVQLINITEKNKQQMIKQTKKDDLNLNFDLEHNSPIRIKIFKNDSGNDLLLITVHHIVIDGWSFEIFLNQIGLEYSGENTQSNDIPRFEIYAKELATFDTLLEERYWSEELKDFRGVQDFYLNNTSGKSVEKLEFQSKLEKRTFSKQIQQDVKQFVKYHSITVSTFFETVLGILLQKWTNSDDVLFAKVISGREQVPQFDKTLGMFINTIISRVNNEDETFLELIENTQRKSILAQENGHLNLASILSSANLKLNTNILYISDNHMNNGKKGSFLNIVDVNESTEFDLTITLSFEEGLGLEIIYNGFQYSKNDVSKFLASFESLLREVLRNPSRKVHDQQYLSLDEENLILHKFNTPTNEENKYSSLNEILKKQAKEDGKKRAIVCGEDSVSYEFLYDRVQRYSIYLQSQNLKTGDKVALLLERNIDMAVALLSCLNLGITYIPIDRSFPKDRISYIVSNSEAKKVILNKEIDYIDGSKQLLVNNQIIYSYTEINIIPDSESIAYIIYTSGTTGLPKGVQVSYRNLYSYIEAFEKEVEITRNSIVLQQASISFDAFVEEFFPALANGGTVVIAEKSILLNISELSTYVTKNSVNLISCSPLLLNEMNKASTRFETIKTFISGGDLLKNSYYNNLIKDAKVFNSYGPTEATVCATYTELDSQNVSVPIGKPLNNSQVYILNGNSLAGIGMHGEICITGKGVSKGYINNPSETTQRFVVNPFGEGMMYRTGDLGYFDANGQIYFQGRIDRQLSIRGFRVEPGEIEESIKTNFDIDQVHVCQKELYEQSLLIAYYISDREFDYKDIQNRIGKELPDYMIPKYYIRIDNFPKTINGKMDETSLPFDESVLSINEESLEDITPEVIEIFEEALGIKIQSNIDFFDVGGHSLKIANIIHQLDSKYNKKLEYADFFQNRTINEIARKIKNGKKTSKIGLMKAQELL</sequence>
<evidence type="ECO:0000313" key="6">
    <source>
        <dbReference type="EMBL" id="MBO0454909.1"/>
    </source>
</evidence>
<keyword evidence="7" id="KW-1185">Reference proteome</keyword>
<evidence type="ECO:0000256" key="2">
    <source>
        <dbReference type="ARBA" id="ARBA00022450"/>
    </source>
</evidence>
<evidence type="ECO:0000313" key="7">
    <source>
        <dbReference type="Proteomes" id="UP000664495"/>
    </source>
</evidence>
<dbReference type="Gene3D" id="3.30.559.10">
    <property type="entry name" value="Chloramphenicol acetyltransferase-like domain"/>
    <property type="match status" value="3"/>
</dbReference>
<name>A0ABS3HN73_9ENTE</name>
<dbReference type="InterPro" id="IPR045851">
    <property type="entry name" value="AMP-bd_C_sf"/>
</dbReference>
<dbReference type="InterPro" id="IPR042099">
    <property type="entry name" value="ANL_N_sf"/>
</dbReference>
<dbReference type="PANTHER" id="PTHR45527">
    <property type="entry name" value="NONRIBOSOMAL PEPTIDE SYNTHETASE"/>
    <property type="match status" value="1"/>
</dbReference>
<evidence type="ECO:0000256" key="3">
    <source>
        <dbReference type="ARBA" id="ARBA00022553"/>
    </source>
</evidence>
<feature type="domain" description="Carrier" evidence="5">
    <location>
        <begin position="509"/>
        <end position="583"/>
    </location>
</feature>
<gene>
    <name evidence="6" type="ORF">JZO85_21815</name>
</gene>
<dbReference type="InterPro" id="IPR000873">
    <property type="entry name" value="AMP-dep_synth/lig_dom"/>
</dbReference>
<dbReference type="Gene3D" id="3.30.300.30">
    <property type="match status" value="3"/>
</dbReference>
<dbReference type="SUPFAM" id="SSF52777">
    <property type="entry name" value="CoA-dependent acyltransferases"/>
    <property type="match status" value="6"/>
</dbReference>
<evidence type="ECO:0000259" key="5">
    <source>
        <dbReference type="PROSITE" id="PS50075"/>
    </source>
</evidence>
<dbReference type="NCBIfam" id="TIGR01733">
    <property type="entry name" value="AA-adenyl-dom"/>
    <property type="match status" value="3"/>
</dbReference>
<dbReference type="EMBL" id="JAFLVR010000078">
    <property type="protein sequence ID" value="MBO0454909.1"/>
    <property type="molecule type" value="Genomic_DNA"/>
</dbReference>
<dbReference type="SUPFAM" id="SSF47336">
    <property type="entry name" value="ACP-like"/>
    <property type="match status" value="3"/>
</dbReference>
<dbReference type="Pfam" id="PF00550">
    <property type="entry name" value="PP-binding"/>
    <property type="match status" value="3"/>
</dbReference>
<dbReference type="PROSITE" id="PS00012">
    <property type="entry name" value="PHOSPHOPANTETHEINE"/>
    <property type="match status" value="3"/>
</dbReference>
<dbReference type="Pfam" id="PF00668">
    <property type="entry name" value="Condensation"/>
    <property type="match status" value="3"/>
</dbReference>
<evidence type="ECO:0000256" key="1">
    <source>
        <dbReference type="ARBA" id="ARBA00001957"/>
    </source>
</evidence>
<dbReference type="Gene3D" id="3.40.50.12780">
    <property type="entry name" value="N-terminal domain of ligase-like"/>
    <property type="match status" value="3"/>
</dbReference>
<reference evidence="6 7" key="1">
    <citation type="submission" date="2021-03" db="EMBL/GenBank/DDBJ databases">
        <title>Enterococcal diversity collection.</title>
        <authorList>
            <person name="Gilmore M.S."/>
            <person name="Schwartzman J."/>
            <person name="Van Tyne D."/>
            <person name="Martin M."/>
            <person name="Earl A.M."/>
            <person name="Manson A.L."/>
            <person name="Straub T."/>
            <person name="Salamzade R."/>
            <person name="Saavedra J."/>
            <person name="Lebreton F."/>
            <person name="Prichula J."/>
            <person name="Schaufler K."/>
            <person name="Gaca A."/>
            <person name="Sgardioli B."/>
            <person name="Wagenaar J."/>
            <person name="Strong T."/>
        </authorList>
    </citation>
    <scope>NUCLEOTIDE SEQUENCE [LARGE SCALE GENOMIC DNA]</scope>
    <source>
        <strain evidence="6 7">MJM16</strain>
    </source>
</reference>
<dbReference type="PROSITE" id="PS50075">
    <property type="entry name" value="CARRIER"/>
    <property type="match status" value="3"/>
</dbReference>
<dbReference type="InterPro" id="IPR036736">
    <property type="entry name" value="ACP-like_sf"/>
</dbReference>
<keyword evidence="2" id="KW-0596">Phosphopantetheine</keyword>
<dbReference type="CDD" id="cd05930">
    <property type="entry name" value="A_NRPS"/>
    <property type="match status" value="3"/>
</dbReference>
<feature type="domain" description="Carrier" evidence="5">
    <location>
        <begin position="1530"/>
        <end position="1604"/>
    </location>
</feature>
<dbReference type="InterPro" id="IPR010071">
    <property type="entry name" value="AA_adenyl_dom"/>
</dbReference>
<dbReference type="PANTHER" id="PTHR45527:SF1">
    <property type="entry name" value="FATTY ACID SYNTHASE"/>
    <property type="match status" value="1"/>
</dbReference>
<protein>
    <submittedName>
        <fullName evidence="6">Amino acid adenylation domain-containing protein</fullName>
    </submittedName>
</protein>
<dbReference type="InterPro" id="IPR020459">
    <property type="entry name" value="AMP-binding"/>
</dbReference>
<dbReference type="InterPro" id="IPR023213">
    <property type="entry name" value="CAT-like_dom_sf"/>
</dbReference>
<accession>A0ABS3HN73</accession>
<dbReference type="RefSeq" id="WP_207110635.1">
    <property type="nucleotide sequence ID" value="NZ_JAFLVR010000078.1"/>
</dbReference>
<dbReference type="InterPro" id="IPR006162">
    <property type="entry name" value="Ppantetheine_attach_site"/>
</dbReference>
<organism evidence="6 7">
    <name type="scientific">Candidatus Enterococcus murrayae</name>
    <dbReference type="NCBI Taxonomy" id="2815321"/>
    <lineage>
        <taxon>Bacteria</taxon>
        <taxon>Bacillati</taxon>
        <taxon>Bacillota</taxon>
        <taxon>Bacilli</taxon>
        <taxon>Lactobacillales</taxon>
        <taxon>Enterococcaceae</taxon>
        <taxon>Enterococcus</taxon>
    </lineage>
</organism>
<dbReference type="InterPro" id="IPR020845">
    <property type="entry name" value="AMP-binding_CS"/>
</dbReference>
<dbReference type="PROSITE" id="PS00455">
    <property type="entry name" value="AMP_BINDING"/>
    <property type="match status" value="3"/>
</dbReference>
<dbReference type="InterPro" id="IPR009081">
    <property type="entry name" value="PP-bd_ACP"/>
</dbReference>
<dbReference type="NCBIfam" id="NF003417">
    <property type="entry name" value="PRK04813.1"/>
    <property type="match status" value="3"/>
</dbReference>
<feature type="domain" description="Carrier" evidence="5">
    <location>
        <begin position="2990"/>
        <end position="3064"/>
    </location>
</feature>
<comment type="caution">
    <text evidence="6">The sequence shown here is derived from an EMBL/GenBank/DDBJ whole genome shotgun (WGS) entry which is preliminary data.</text>
</comment>
<keyword evidence="3" id="KW-0597">Phosphoprotein</keyword>
<proteinExistence type="predicted"/>
<comment type="cofactor">
    <cofactor evidence="1">
        <name>pantetheine 4'-phosphate</name>
        <dbReference type="ChEBI" id="CHEBI:47942"/>
    </cofactor>
</comment>
<dbReference type="PRINTS" id="PR00154">
    <property type="entry name" value="AMPBINDING"/>
</dbReference>
<keyword evidence="4" id="KW-0045">Antibiotic biosynthesis</keyword>
<dbReference type="Gene3D" id="3.30.559.30">
    <property type="entry name" value="Nonribosomal peptide synthetase, condensation domain"/>
    <property type="match status" value="3"/>
</dbReference>
<dbReference type="Pfam" id="PF00501">
    <property type="entry name" value="AMP-binding"/>
    <property type="match status" value="3"/>
</dbReference>
<dbReference type="Proteomes" id="UP000664495">
    <property type="component" value="Unassembled WGS sequence"/>
</dbReference>
<dbReference type="Gene3D" id="1.10.1200.10">
    <property type="entry name" value="ACP-like"/>
    <property type="match status" value="3"/>
</dbReference>